<dbReference type="UniPathway" id="UPA00340">
    <property type="reaction ID" value="UER00458"/>
</dbReference>
<dbReference type="Pfam" id="PF00871">
    <property type="entry name" value="Acetate_kinase"/>
    <property type="match status" value="1"/>
</dbReference>
<feature type="active site" description="Proton donor/acceptor" evidence="6">
    <location>
        <position position="155"/>
    </location>
</feature>
<keyword evidence="3 6" id="KW-0547">Nucleotide-binding</keyword>
<dbReference type="PROSITE" id="PS01076">
    <property type="entry name" value="ACETATE_KINASE_2"/>
    <property type="match status" value="1"/>
</dbReference>
<dbReference type="Proteomes" id="UP000548326">
    <property type="component" value="Unassembled WGS sequence"/>
</dbReference>
<dbReference type="GO" id="GO:0005524">
    <property type="term" value="F:ATP binding"/>
    <property type="evidence" value="ECO:0007669"/>
    <property type="project" value="UniProtKB-KW"/>
</dbReference>
<evidence type="ECO:0000256" key="2">
    <source>
        <dbReference type="ARBA" id="ARBA00022679"/>
    </source>
</evidence>
<keyword evidence="4 6" id="KW-0418">Kinase</keyword>
<feature type="binding site" evidence="6">
    <location>
        <begin position="334"/>
        <end position="338"/>
    </location>
    <ligand>
        <name>ATP</name>
        <dbReference type="ChEBI" id="CHEBI:30616"/>
    </ligand>
</feature>
<evidence type="ECO:0000256" key="7">
    <source>
        <dbReference type="RuleBase" id="RU003835"/>
    </source>
</evidence>
<dbReference type="EMBL" id="JACHCA010000016">
    <property type="protein sequence ID" value="MBB6130693.1"/>
    <property type="molecule type" value="Genomic_DNA"/>
</dbReference>
<dbReference type="RefSeq" id="WP_183589404.1">
    <property type="nucleotide sequence ID" value="NZ_JACHCA010000016.1"/>
</dbReference>
<name>A0A841JHP7_9SPHI</name>
<dbReference type="EC" id="2.7.2.1" evidence="6"/>
<sequence>MQTAAEGHRSKKYILSINCGSSSLKFSLYHALSTNLEWAGSITRIGEAKAHLEIRDYSHYLLEHHDKHYKNFNSAITEVIAWLKDKQEKYPLMAIGHRIVQGGPKHFEPVIITDELVKTLDEMVYLAPNHLPEEIATIKTFQAAWPDVRQVACFDTCFHHGMPSYVKDYPLPVTYKKMGLMKYGFHGLSYEFIMQELAKQFSPVAEQKIIIAHLGNGASMAAVKNGFGVETTMGLSPLGGLVMDTRSGDLDPGVILFLLKQAKLTPDELDGLLSTKSGLKAIAGISDIRELLQAEPEHPLAKEALTMFCYTATKYIGALAAAMGGLDMLVFTGGIGENSAIIRERICHELGFMGIELDKSKNKKNELIISKSTGKVSVRVIKTNEELMIARLVCSVFNYAIKQ</sequence>
<evidence type="ECO:0000256" key="4">
    <source>
        <dbReference type="ARBA" id="ARBA00022777"/>
    </source>
</evidence>
<feature type="site" description="Transition state stabilizer" evidence="6">
    <location>
        <position position="246"/>
    </location>
</feature>
<feature type="binding site" evidence="6">
    <location>
        <position position="385"/>
    </location>
    <ligand>
        <name>Mg(2+)</name>
        <dbReference type="ChEBI" id="CHEBI:18420"/>
    </ligand>
</feature>
<dbReference type="InterPro" id="IPR000890">
    <property type="entry name" value="Aliphatic_acid_kin_short-chain"/>
</dbReference>
<keyword evidence="6" id="KW-0479">Metal-binding</keyword>
<dbReference type="PIRSF" id="PIRSF000722">
    <property type="entry name" value="Acetate_prop_kin"/>
    <property type="match status" value="1"/>
</dbReference>
<dbReference type="GO" id="GO:0006085">
    <property type="term" value="P:acetyl-CoA biosynthetic process"/>
    <property type="evidence" value="ECO:0007669"/>
    <property type="project" value="UniProtKB-UniRule"/>
</dbReference>
<dbReference type="Gene3D" id="3.30.420.40">
    <property type="match status" value="2"/>
</dbReference>
<dbReference type="PROSITE" id="PS01075">
    <property type="entry name" value="ACETATE_KINASE_1"/>
    <property type="match status" value="1"/>
</dbReference>
<dbReference type="InterPro" id="IPR023865">
    <property type="entry name" value="Aliphatic_acid_kinase_CS"/>
</dbReference>
<keyword evidence="6" id="KW-0460">Magnesium</keyword>
<comment type="subunit">
    <text evidence="6">Homodimer.</text>
</comment>
<dbReference type="GO" id="GO:0005737">
    <property type="term" value="C:cytoplasm"/>
    <property type="evidence" value="ECO:0007669"/>
    <property type="project" value="UniProtKB-SubCell"/>
</dbReference>
<evidence type="ECO:0000256" key="1">
    <source>
        <dbReference type="ARBA" id="ARBA00008748"/>
    </source>
</evidence>
<dbReference type="SUPFAM" id="SSF53067">
    <property type="entry name" value="Actin-like ATPase domain"/>
    <property type="match status" value="2"/>
</dbReference>
<comment type="similarity">
    <text evidence="1 6 7">Belongs to the acetokinase family.</text>
</comment>
<dbReference type="InterPro" id="IPR043129">
    <property type="entry name" value="ATPase_NBD"/>
</dbReference>
<comment type="function">
    <text evidence="6">Catalyzes the formation of acetyl phosphate from acetate and ATP. Can also catalyze the reverse reaction.</text>
</comment>
<keyword evidence="5 6" id="KW-0067">ATP-binding</keyword>
<dbReference type="PANTHER" id="PTHR21060">
    <property type="entry name" value="ACETATE KINASE"/>
    <property type="match status" value="1"/>
</dbReference>
<keyword evidence="6" id="KW-0963">Cytoplasm</keyword>
<feature type="binding site" evidence="6">
    <location>
        <begin position="213"/>
        <end position="217"/>
    </location>
    <ligand>
        <name>ATP</name>
        <dbReference type="ChEBI" id="CHEBI:30616"/>
    </ligand>
</feature>
<gene>
    <name evidence="6" type="primary">ackA</name>
    <name evidence="8" type="ORF">HDF22_004836</name>
</gene>
<evidence type="ECO:0000313" key="9">
    <source>
        <dbReference type="Proteomes" id="UP000548326"/>
    </source>
</evidence>
<comment type="subcellular location">
    <subcellularLocation>
        <location evidence="6">Cytoplasm</location>
    </subcellularLocation>
</comment>
<dbReference type="GO" id="GO:0006083">
    <property type="term" value="P:acetate metabolic process"/>
    <property type="evidence" value="ECO:0007669"/>
    <property type="project" value="TreeGrafter"/>
</dbReference>
<feature type="site" description="Transition state stabilizer" evidence="6">
    <location>
        <position position="186"/>
    </location>
</feature>
<dbReference type="InterPro" id="IPR004372">
    <property type="entry name" value="Ac/propionate_kinase"/>
</dbReference>
<dbReference type="PRINTS" id="PR00471">
    <property type="entry name" value="ACETATEKNASE"/>
</dbReference>
<proteinExistence type="inferred from homology"/>
<comment type="caution">
    <text evidence="8">The sequence shown here is derived from an EMBL/GenBank/DDBJ whole genome shotgun (WGS) entry which is preliminary data.</text>
</comment>
<dbReference type="NCBIfam" id="TIGR00016">
    <property type="entry name" value="ackA"/>
    <property type="match status" value="1"/>
</dbReference>
<dbReference type="PANTHER" id="PTHR21060:SF15">
    <property type="entry name" value="ACETATE KINASE-RELATED"/>
    <property type="match status" value="1"/>
</dbReference>
<evidence type="ECO:0000256" key="3">
    <source>
        <dbReference type="ARBA" id="ARBA00022741"/>
    </source>
</evidence>
<evidence type="ECO:0000256" key="6">
    <source>
        <dbReference type="HAMAP-Rule" id="MF_00020"/>
    </source>
</evidence>
<feature type="binding site" evidence="6">
    <location>
        <position position="25"/>
    </location>
    <ligand>
        <name>ATP</name>
        <dbReference type="ChEBI" id="CHEBI:30616"/>
    </ligand>
</feature>
<feature type="binding site" evidence="6">
    <location>
        <position position="18"/>
    </location>
    <ligand>
        <name>Mg(2+)</name>
        <dbReference type="ChEBI" id="CHEBI:18420"/>
    </ligand>
</feature>
<reference evidence="8 9" key="1">
    <citation type="submission" date="2020-08" db="EMBL/GenBank/DDBJ databases">
        <title>Genomic Encyclopedia of Type Strains, Phase IV (KMG-V): Genome sequencing to study the core and pangenomes of soil and plant-associated prokaryotes.</title>
        <authorList>
            <person name="Whitman W."/>
        </authorList>
    </citation>
    <scope>NUCLEOTIDE SEQUENCE [LARGE SCALE GENOMIC DNA]</scope>
    <source>
        <strain evidence="8 9">MP601</strain>
    </source>
</reference>
<organism evidence="8 9">
    <name type="scientific">Mucilaginibacter lappiensis</name>
    <dbReference type="NCBI Taxonomy" id="354630"/>
    <lineage>
        <taxon>Bacteria</taxon>
        <taxon>Pseudomonadati</taxon>
        <taxon>Bacteroidota</taxon>
        <taxon>Sphingobacteriia</taxon>
        <taxon>Sphingobacteriales</taxon>
        <taxon>Sphingobacteriaceae</taxon>
        <taxon>Mucilaginibacter</taxon>
    </lineage>
</organism>
<feature type="binding site" evidence="6">
    <location>
        <begin position="287"/>
        <end position="289"/>
    </location>
    <ligand>
        <name>ATP</name>
        <dbReference type="ChEBI" id="CHEBI:30616"/>
    </ligand>
</feature>
<feature type="binding site" evidence="6">
    <location>
        <position position="98"/>
    </location>
    <ligand>
        <name>substrate</name>
    </ligand>
</feature>
<keyword evidence="2 6" id="KW-0808">Transferase</keyword>
<dbReference type="GO" id="GO:0000287">
    <property type="term" value="F:magnesium ion binding"/>
    <property type="evidence" value="ECO:0007669"/>
    <property type="project" value="UniProtKB-UniRule"/>
</dbReference>
<dbReference type="GO" id="GO:0008776">
    <property type="term" value="F:acetate kinase activity"/>
    <property type="evidence" value="ECO:0007669"/>
    <property type="project" value="UniProtKB-UniRule"/>
</dbReference>
<comment type="pathway">
    <text evidence="6">Metabolic intermediate biosynthesis; acetyl-CoA biosynthesis; acetyl-CoA from acetate: step 1/2.</text>
</comment>
<dbReference type="AlphaFoldDB" id="A0A841JHP7"/>
<evidence type="ECO:0000256" key="5">
    <source>
        <dbReference type="ARBA" id="ARBA00022840"/>
    </source>
</evidence>
<comment type="catalytic activity">
    <reaction evidence="6">
        <text>acetate + ATP = acetyl phosphate + ADP</text>
        <dbReference type="Rhea" id="RHEA:11352"/>
        <dbReference type="ChEBI" id="CHEBI:22191"/>
        <dbReference type="ChEBI" id="CHEBI:30089"/>
        <dbReference type="ChEBI" id="CHEBI:30616"/>
        <dbReference type="ChEBI" id="CHEBI:456216"/>
        <dbReference type="EC" id="2.7.2.1"/>
    </reaction>
</comment>
<protein>
    <recommendedName>
        <fullName evidence="6">Acetate kinase</fullName>
        <ecNumber evidence="6">2.7.2.1</ecNumber>
    </recommendedName>
    <alternativeName>
        <fullName evidence="6">Acetokinase</fullName>
    </alternativeName>
</protein>
<evidence type="ECO:0000313" key="8">
    <source>
        <dbReference type="EMBL" id="MBB6130693.1"/>
    </source>
</evidence>
<comment type="cofactor">
    <cofactor evidence="6">
        <name>Mg(2+)</name>
        <dbReference type="ChEBI" id="CHEBI:18420"/>
    </cofactor>
    <cofactor evidence="6">
        <name>Mn(2+)</name>
        <dbReference type="ChEBI" id="CHEBI:29035"/>
    </cofactor>
    <text evidence="6">Mg(2+). Can also accept Mn(2+).</text>
</comment>
<dbReference type="HAMAP" id="MF_00020">
    <property type="entry name" value="Acetate_kinase"/>
    <property type="match status" value="1"/>
</dbReference>
<accession>A0A841JHP7</accession>